<feature type="compositionally biased region" description="Low complexity" evidence="1">
    <location>
        <begin position="878"/>
        <end position="898"/>
    </location>
</feature>
<feature type="region of interest" description="Disordered" evidence="1">
    <location>
        <begin position="733"/>
        <end position="776"/>
    </location>
</feature>
<evidence type="ECO:0000313" key="3">
    <source>
        <dbReference type="EMBL" id="KAG2425372.1"/>
    </source>
</evidence>
<evidence type="ECO:0000313" key="4">
    <source>
        <dbReference type="Proteomes" id="UP000650467"/>
    </source>
</evidence>
<comment type="caution">
    <text evidence="3">The sequence shown here is derived from an EMBL/GenBank/DDBJ whole genome shotgun (WGS) entry which is preliminary data.</text>
</comment>
<feature type="region of interest" description="Disordered" evidence="1">
    <location>
        <begin position="45"/>
        <end position="108"/>
    </location>
</feature>
<gene>
    <name evidence="3" type="ORF">HXX76_013786</name>
</gene>
<dbReference type="AlphaFoldDB" id="A0A835SI73"/>
<dbReference type="InterPro" id="IPR023393">
    <property type="entry name" value="START-like_dom_sf"/>
</dbReference>
<dbReference type="PANTHER" id="PTHR19308">
    <property type="entry name" value="PHOSPHATIDYLCHOLINE TRANSFER PROTEIN"/>
    <property type="match status" value="1"/>
</dbReference>
<dbReference type="EMBL" id="JAEHOC010000056">
    <property type="protein sequence ID" value="KAG2425372.1"/>
    <property type="molecule type" value="Genomic_DNA"/>
</dbReference>
<feature type="region of interest" description="Disordered" evidence="1">
    <location>
        <begin position="559"/>
        <end position="705"/>
    </location>
</feature>
<feature type="region of interest" description="Disordered" evidence="1">
    <location>
        <begin position="878"/>
        <end position="913"/>
    </location>
</feature>
<feature type="compositionally biased region" description="Low complexity" evidence="1">
    <location>
        <begin position="761"/>
        <end position="771"/>
    </location>
</feature>
<feature type="transmembrane region" description="Helical" evidence="2">
    <location>
        <begin position="831"/>
        <end position="849"/>
    </location>
</feature>
<evidence type="ECO:0008006" key="5">
    <source>
        <dbReference type="Google" id="ProtNLM"/>
    </source>
</evidence>
<protein>
    <recommendedName>
        <fullName evidence="5">START domain-containing protein</fullName>
    </recommendedName>
</protein>
<accession>A0A835SI73</accession>
<evidence type="ECO:0000256" key="2">
    <source>
        <dbReference type="SAM" id="Phobius"/>
    </source>
</evidence>
<keyword evidence="4" id="KW-1185">Reference proteome</keyword>
<feature type="compositionally biased region" description="Basic residues" evidence="1">
    <location>
        <begin position="67"/>
        <end position="80"/>
    </location>
</feature>
<feature type="compositionally biased region" description="Gly residues" evidence="1">
    <location>
        <begin position="157"/>
        <end position="167"/>
    </location>
</feature>
<evidence type="ECO:0000256" key="1">
    <source>
        <dbReference type="SAM" id="MobiDB-lite"/>
    </source>
</evidence>
<feature type="region of interest" description="Disordered" evidence="1">
    <location>
        <begin position="219"/>
        <end position="243"/>
    </location>
</feature>
<dbReference type="Gene3D" id="3.30.530.20">
    <property type="match status" value="1"/>
</dbReference>
<dbReference type="InterPro" id="IPR051213">
    <property type="entry name" value="START_lipid_transfer"/>
</dbReference>
<name>A0A835SI73_CHLIN</name>
<feature type="region of interest" description="Disordered" evidence="1">
    <location>
        <begin position="805"/>
        <end position="826"/>
    </location>
</feature>
<feature type="compositionally biased region" description="Low complexity" evidence="1">
    <location>
        <begin position="662"/>
        <end position="674"/>
    </location>
</feature>
<organism evidence="3 4">
    <name type="scientific">Chlamydomonas incerta</name>
    <dbReference type="NCBI Taxonomy" id="51695"/>
    <lineage>
        <taxon>Eukaryota</taxon>
        <taxon>Viridiplantae</taxon>
        <taxon>Chlorophyta</taxon>
        <taxon>core chlorophytes</taxon>
        <taxon>Chlorophyceae</taxon>
        <taxon>CS clade</taxon>
        <taxon>Chlamydomonadales</taxon>
        <taxon>Chlamydomonadaceae</taxon>
        <taxon>Chlamydomonas</taxon>
    </lineage>
</organism>
<sequence length="913" mass="92157">MAPIAVAVFLSGVVAGRMLERRQQRRRAGDDGSARRLAEDEAAAAAAAVDAGAAQPPTPPELQLHPAHLHSPRHTRRVHPLTHSDSFLQTEPPEPTAEPAAGDSTAPAPELAAAHAGLQAVAPPPPQQQRRWRLLGIIPIGGRGGKEQDRRVAVSASGGGDGGGGAGPLSSAATSASAFAAAAATAGGTSTGTQCFIAGGGPVTPRHPHVVAAAVPAATPSTPATGRALSIPGPSPAPSRAPSLADTAATAAAAVPDAATHLEHPRHVWYVGEQDLHYFRLRAEQDVPVPGAGPWTHLMDKEAARAYRYTAHRRSLPNGLTEYRSVTVIPDTSPLECRWEGFMVSAEVLEAGDQRQRQQVVRWIRTFPFGFISDRQYVIARALFAVTPDGAVHAGLPPPARLVGHPAGPAASVSAMPVRGLGVPGGLVGEARRRVADLYVVTKSIGHPGAADGQHGGRVVAIPQYYSMWRCRTVACPWGGSRPAVEVVLLHSEDMRIPERLARMAIAMGMTKFVSTMAAAVPGFVAERRGRGMAPTQLDPQAYGHHHHVYGRSARAAAARAAEEHEAAAAAPKPGGSSAVMGAAKPHRPLGTAVSPAGAELGSPLSPTGPATPHPLHHAQAPRAAAQTSSAAGTPASAASQSWTPLTATPSSTSSGGGGGSSAFSAASTPTGPARALWRPHLAFSPGEPYQSPTDTAGAAGSGGGGGYVRSKGGVPRFSLAQVTMDGGVAAEQAADHEEATAGSSGSARRPGLQVHGGAQGAAADGAAPGAAAGGGGEGAVADAWWSLGRAMTSTGLWRSQDLPQVSSAWGTDPGAGRRRRGGGDGLRRRVLLPAAAVAGVLLALRAAVGAARRPQRSRAGGARAGAESAAAGIAASAAAAGPPAPKAAPADAAVPGRTSGAGQHHHLVIGDE</sequence>
<dbReference type="SUPFAM" id="SSF55961">
    <property type="entry name" value="Bet v1-like"/>
    <property type="match status" value="1"/>
</dbReference>
<dbReference type="PANTHER" id="PTHR19308:SF39">
    <property type="entry name" value="PHOSPHATIDYLCHOLINE TRANSFER PROTEIN"/>
    <property type="match status" value="1"/>
</dbReference>
<feature type="compositionally biased region" description="Low complexity" evidence="1">
    <location>
        <begin position="45"/>
        <end position="54"/>
    </location>
</feature>
<dbReference type="OrthoDB" id="1295045at2759"/>
<keyword evidence="2" id="KW-0812">Transmembrane</keyword>
<feature type="compositionally biased region" description="Low complexity" evidence="1">
    <location>
        <begin position="97"/>
        <end position="108"/>
    </location>
</feature>
<keyword evidence="2" id="KW-0472">Membrane</keyword>
<feature type="compositionally biased region" description="Low complexity" evidence="1">
    <location>
        <begin position="619"/>
        <end position="654"/>
    </location>
</feature>
<feature type="compositionally biased region" description="Basic residues" evidence="1">
    <location>
        <begin position="904"/>
        <end position="913"/>
    </location>
</feature>
<dbReference type="Proteomes" id="UP000650467">
    <property type="component" value="Unassembled WGS sequence"/>
</dbReference>
<feature type="region of interest" description="Disordered" evidence="1">
    <location>
        <begin position="141"/>
        <end position="171"/>
    </location>
</feature>
<proteinExistence type="predicted"/>
<keyword evidence="2" id="KW-1133">Transmembrane helix</keyword>
<reference evidence="3" key="1">
    <citation type="journal article" date="2020" name="bioRxiv">
        <title>Comparative genomics of Chlamydomonas.</title>
        <authorList>
            <person name="Craig R.J."/>
            <person name="Hasan A.R."/>
            <person name="Ness R.W."/>
            <person name="Keightley P.D."/>
        </authorList>
    </citation>
    <scope>NUCLEOTIDE SEQUENCE</scope>
    <source>
        <strain evidence="3">SAG 7.73</strain>
    </source>
</reference>